<gene>
    <name evidence="1" type="ORF">SEVIR_1G036326v2</name>
</gene>
<dbReference type="Proteomes" id="UP000298652">
    <property type="component" value="Chromosome 1"/>
</dbReference>
<name>A0A4U6W4M8_SETVI</name>
<accession>A0A4U6W4M8</accession>
<dbReference type="Gramene" id="TKW37470">
    <property type="protein sequence ID" value="TKW37470"/>
    <property type="gene ID" value="SEVIR_1G036326v2"/>
</dbReference>
<evidence type="ECO:0000313" key="1">
    <source>
        <dbReference type="EMBL" id="TKW37470.1"/>
    </source>
</evidence>
<organism evidence="1 2">
    <name type="scientific">Setaria viridis</name>
    <name type="common">Green bristlegrass</name>
    <name type="synonym">Setaria italica subsp. viridis</name>
    <dbReference type="NCBI Taxonomy" id="4556"/>
    <lineage>
        <taxon>Eukaryota</taxon>
        <taxon>Viridiplantae</taxon>
        <taxon>Streptophyta</taxon>
        <taxon>Embryophyta</taxon>
        <taxon>Tracheophyta</taxon>
        <taxon>Spermatophyta</taxon>
        <taxon>Magnoliopsida</taxon>
        <taxon>Liliopsida</taxon>
        <taxon>Poales</taxon>
        <taxon>Poaceae</taxon>
        <taxon>PACMAD clade</taxon>
        <taxon>Panicoideae</taxon>
        <taxon>Panicodae</taxon>
        <taxon>Paniceae</taxon>
        <taxon>Cenchrinae</taxon>
        <taxon>Setaria</taxon>
    </lineage>
</organism>
<keyword evidence="2" id="KW-1185">Reference proteome</keyword>
<protein>
    <submittedName>
        <fullName evidence="1">Uncharacterized protein</fullName>
    </submittedName>
</protein>
<proteinExistence type="predicted"/>
<dbReference type="AlphaFoldDB" id="A0A4U6W4M8"/>
<dbReference type="EMBL" id="CM016552">
    <property type="protein sequence ID" value="TKW37470.1"/>
    <property type="molecule type" value="Genomic_DNA"/>
</dbReference>
<evidence type="ECO:0000313" key="2">
    <source>
        <dbReference type="Proteomes" id="UP000298652"/>
    </source>
</evidence>
<reference evidence="1" key="1">
    <citation type="submission" date="2019-03" db="EMBL/GenBank/DDBJ databases">
        <title>WGS assembly of Setaria viridis.</title>
        <authorList>
            <person name="Huang P."/>
            <person name="Jenkins J."/>
            <person name="Grimwood J."/>
            <person name="Barry K."/>
            <person name="Healey A."/>
            <person name="Mamidi S."/>
            <person name="Sreedasyam A."/>
            <person name="Shu S."/>
            <person name="Feldman M."/>
            <person name="Wu J."/>
            <person name="Yu Y."/>
            <person name="Chen C."/>
            <person name="Johnson J."/>
            <person name="Rokhsar D."/>
            <person name="Baxter I."/>
            <person name="Schmutz J."/>
            <person name="Brutnell T."/>
            <person name="Kellogg E."/>
        </authorList>
    </citation>
    <scope>NUCLEOTIDE SEQUENCE [LARGE SCALE GENOMIC DNA]</scope>
</reference>
<sequence length="176" mass="19360">MQRPEVDDTDTAIHTTFGAHPQDIYSTTMKGASMLIEPFDLPGTVITNNLTLSAQKGSDSLFNTDSLFNIVPGLDGNPNSVSLELGDRRGLLCGDEDSGQLQEFSSEHWWDTRAGGKLCADFPAEAVPSNQLCRKESEEELRPGATLQFQGRILHGLLQHWGLSPQICTWSRNNTE</sequence>